<dbReference type="EMBL" id="CM056807">
    <property type="protein sequence ID" value="KAJ8705663.1"/>
    <property type="molecule type" value="Genomic_DNA"/>
</dbReference>
<dbReference type="Proteomes" id="UP001231649">
    <property type="component" value="Chromosome 31"/>
</dbReference>
<accession>A0ACC2Q0V6</accession>
<name>A0ACC2Q0V6_9NEOP</name>
<reference evidence="1" key="1">
    <citation type="submission" date="2023-03" db="EMBL/GenBank/DDBJ databases">
        <title>Chromosome-level genomes of two armyworms, Mythimna separata and Mythimna loreyi, provide insights into the biosynthesis and reception of sex pheromones.</title>
        <authorList>
            <person name="Zhao H."/>
        </authorList>
    </citation>
    <scope>NUCLEOTIDE SEQUENCE</scope>
    <source>
        <strain evidence="1">BeijingLab</strain>
    </source>
</reference>
<evidence type="ECO:0000313" key="1">
    <source>
        <dbReference type="EMBL" id="KAJ8705663.1"/>
    </source>
</evidence>
<comment type="caution">
    <text evidence="1">The sequence shown here is derived from an EMBL/GenBank/DDBJ whole genome shotgun (WGS) entry which is preliminary data.</text>
</comment>
<evidence type="ECO:0000313" key="2">
    <source>
        <dbReference type="Proteomes" id="UP001231649"/>
    </source>
</evidence>
<gene>
    <name evidence="1" type="ORF">PYW08_012709</name>
</gene>
<organism evidence="1 2">
    <name type="scientific">Mythimna loreyi</name>
    <dbReference type="NCBI Taxonomy" id="667449"/>
    <lineage>
        <taxon>Eukaryota</taxon>
        <taxon>Metazoa</taxon>
        <taxon>Ecdysozoa</taxon>
        <taxon>Arthropoda</taxon>
        <taxon>Hexapoda</taxon>
        <taxon>Insecta</taxon>
        <taxon>Pterygota</taxon>
        <taxon>Neoptera</taxon>
        <taxon>Endopterygota</taxon>
        <taxon>Lepidoptera</taxon>
        <taxon>Glossata</taxon>
        <taxon>Ditrysia</taxon>
        <taxon>Noctuoidea</taxon>
        <taxon>Noctuidae</taxon>
        <taxon>Noctuinae</taxon>
        <taxon>Hadenini</taxon>
        <taxon>Mythimna</taxon>
    </lineage>
</organism>
<sequence length="579" mass="67002">MMEFDEIVVKESPGLCRCCLSEGCYKDLGTEYNWMNETEVYADMLLECFDISITQHNEGPNGPNRLICEVCITRLRDACNFKKQVMDSEKKFIDMMGRGEFRPKMLIYQAQMKCEDPPTTEVPVEDAADIEYLEDDIDFGDDDLKDDLAQPSVSEVSVALPAKGKRGRPRKNTPVKPEKRAKVPKLDDKARASKAVAKEIARPQETQVKTEINKEDITKTKESQNATPEVKTVKTYGVLETQKILRENVTQVLERSTLMPFRWLKNAYRCFYCYEIFQQPKDLKDHQEVHVTEDISKKMKSFLDPAVNVDVSNISCKLCPEKIDDVHSLVDHLIAKHGIKFNKDIGIGMNPFILNTLNVSCAICKGIYQTFGRLLSHTNKYHKGPTNILCELCGDHFSTTQRMKEHVSNKHYFKTIKCKLCDDRMAPTKIRTHMQRIHGKTYKCMNCNEIFDTHYKRRLHMMDVHKNNEKIKCPKCPLDFVYHSFMMKHFRESHLHEKNAMCGVCGWQGFELSRLQMHMQRHTNERNFTCDNCSKAFKTKKGLTGHLKTVHKMKGKPKIPRRIVPKTDTTKLPKLEENV</sequence>
<protein>
    <submittedName>
        <fullName evidence="1">Uncharacterized protein</fullName>
    </submittedName>
</protein>
<keyword evidence="2" id="KW-1185">Reference proteome</keyword>
<proteinExistence type="predicted"/>